<dbReference type="RefSeq" id="WP_344797252.1">
    <property type="nucleotide sequence ID" value="NZ_BAABBN010000004.1"/>
</dbReference>
<accession>A0ABP7MDM6</accession>
<organism evidence="1 2">
    <name type="scientific">Litoribacillus peritrichatus</name>
    <dbReference type="NCBI Taxonomy" id="718191"/>
    <lineage>
        <taxon>Bacteria</taxon>
        <taxon>Pseudomonadati</taxon>
        <taxon>Pseudomonadota</taxon>
        <taxon>Gammaproteobacteria</taxon>
        <taxon>Oceanospirillales</taxon>
        <taxon>Oceanospirillaceae</taxon>
        <taxon>Litoribacillus</taxon>
    </lineage>
</organism>
<evidence type="ECO:0000313" key="1">
    <source>
        <dbReference type="EMBL" id="GAA3920961.1"/>
    </source>
</evidence>
<name>A0ABP7MDM6_9GAMM</name>
<dbReference type="Proteomes" id="UP001501565">
    <property type="component" value="Unassembled WGS sequence"/>
</dbReference>
<protein>
    <submittedName>
        <fullName evidence="1">Uncharacterized protein</fullName>
    </submittedName>
</protein>
<sequence>MQKSIFITLLLFSCVSMGDNKTNLIPLDDEELNTFDAQVSSPIELQEGIDQHGSAKVLSQVDSTNSSATQAANIVEHKLIMQSHVEPPSAPPSSILTRFVQ</sequence>
<evidence type="ECO:0000313" key="2">
    <source>
        <dbReference type="Proteomes" id="UP001501565"/>
    </source>
</evidence>
<reference evidence="2" key="1">
    <citation type="journal article" date="2019" name="Int. J. Syst. Evol. Microbiol.">
        <title>The Global Catalogue of Microorganisms (GCM) 10K type strain sequencing project: providing services to taxonomists for standard genome sequencing and annotation.</title>
        <authorList>
            <consortium name="The Broad Institute Genomics Platform"/>
            <consortium name="The Broad Institute Genome Sequencing Center for Infectious Disease"/>
            <person name="Wu L."/>
            <person name="Ma J."/>
        </authorList>
    </citation>
    <scope>NUCLEOTIDE SEQUENCE [LARGE SCALE GENOMIC DNA]</scope>
    <source>
        <strain evidence="2">JCM 17551</strain>
    </source>
</reference>
<keyword evidence="2" id="KW-1185">Reference proteome</keyword>
<gene>
    <name evidence="1" type="ORF">GCM10022277_15880</name>
</gene>
<dbReference type="EMBL" id="BAABBN010000004">
    <property type="protein sequence ID" value="GAA3920961.1"/>
    <property type="molecule type" value="Genomic_DNA"/>
</dbReference>
<proteinExistence type="predicted"/>
<comment type="caution">
    <text evidence="1">The sequence shown here is derived from an EMBL/GenBank/DDBJ whole genome shotgun (WGS) entry which is preliminary data.</text>
</comment>